<feature type="domain" description="ABC3 transporter permease C-terminal" evidence="12">
    <location>
        <begin position="190"/>
        <end position="314"/>
    </location>
</feature>
<evidence type="ECO:0000259" key="12">
    <source>
        <dbReference type="Pfam" id="PF02687"/>
    </source>
</evidence>
<dbReference type="Pfam" id="PF18075">
    <property type="entry name" value="FtsX_ECD"/>
    <property type="match status" value="1"/>
</dbReference>
<feature type="domain" description="FtsX extracellular" evidence="13">
    <location>
        <begin position="59"/>
        <end position="149"/>
    </location>
</feature>
<evidence type="ECO:0000256" key="6">
    <source>
        <dbReference type="ARBA" id="ARBA00022692"/>
    </source>
</evidence>
<evidence type="ECO:0000256" key="10">
    <source>
        <dbReference type="PIRNR" id="PIRNR003097"/>
    </source>
</evidence>
<evidence type="ECO:0000256" key="2">
    <source>
        <dbReference type="ARBA" id="ARBA00007379"/>
    </source>
</evidence>
<evidence type="ECO:0000256" key="3">
    <source>
        <dbReference type="ARBA" id="ARBA00021907"/>
    </source>
</evidence>
<evidence type="ECO:0000256" key="5">
    <source>
        <dbReference type="ARBA" id="ARBA00022618"/>
    </source>
</evidence>
<evidence type="ECO:0000256" key="8">
    <source>
        <dbReference type="ARBA" id="ARBA00023136"/>
    </source>
</evidence>
<dbReference type="Pfam" id="PF02687">
    <property type="entry name" value="FtsX"/>
    <property type="match status" value="1"/>
</dbReference>
<sequence length="315" mass="35371">MFWVNTKRIIRTGLLSFWRNAFVSLASVLVLTVTLFVIGSLVFNNALLQSSLDELKSKVDVNVYFVTSASESDVLALKKNLEAFPEVAEVSYVSREQALEDFRKRHENDERTLQALEELADNPLGAVLNVKTKEPSQYENLSNFLKDNPPLGADGKAIVDKVNYYQNKVSIDRLSGIIRDSERSNIAKTLILVLISIVVTFNTIRLAIFTSREEISVMRLVGASNRYIRGPFIIAGIMDGIVAAVISIILFYPLTYWFGPLFYPFPIFLADNIGSLALFDYYVSNFGQIFFIVMISGICLGAISSYLAVRRYLNV</sequence>
<reference evidence="14 15" key="1">
    <citation type="journal article" date="2016" name="Nat. Commun.">
        <title>Thousands of microbial genomes shed light on interconnected biogeochemical processes in an aquifer system.</title>
        <authorList>
            <person name="Anantharaman K."/>
            <person name="Brown C.T."/>
            <person name="Hug L.A."/>
            <person name="Sharon I."/>
            <person name="Castelle C.J."/>
            <person name="Probst A.J."/>
            <person name="Thomas B.C."/>
            <person name="Singh A."/>
            <person name="Wilkins M.J."/>
            <person name="Karaoz U."/>
            <person name="Brodie E.L."/>
            <person name="Williams K.H."/>
            <person name="Hubbard S.S."/>
            <person name="Banfield J.F."/>
        </authorList>
    </citation>
    <scope>NUCLEOTIDE SEQUENCE [LARGE SCALE GENOMIC DNA]</scope>
</reference>
<evidence type="ECO:0000256" key="9">
    <source>
        <dbReference type="ARBA" id="ARBA00023306"/>
    </source>
</evidence>
<comment type="caution">
    <text evidence="14">The sequence shown here is derived from an EMBL/GenBank/DDBJ whole genome shotgun (WGS) entry which is preliminary data.</text>
</comment>
<keyword evidence="9 10" id="KW-0131">Cell cycle</keyword>
<comment type="subcellular location">
    <subcellularLocation>
        <location evidence="1">Cell membrane</location>
        <topology evidence="1">Multi-pass membrane protein</topology>
    </subcellularLocation>
</comment>
<accession>A0A1G2MP44</accession>
<feature type="transmembrane region" description="Helical" evidence="11">
    <location>
        <begin position="289"/>
        <end position="309"/>
    </location>
</feature>
<dbReference type="GO" id="GO:0051301">
    <property type="term" value="P:cell division"/>
    <property type="evidence" value="ECO:0007669"/>
    <property type="project" value="UniProtKB-KW"/>
</dbReference>
<dbReference type="GO" id="GO:0005886">
    <property type="term" value="C:plasma membrane"/>
    <property type="evidence" value="ECO:0007669"/>
    <property type="project" value="UniProtKB-SubCell"/>
</dbReference>
<keyword evidence="7 11" id="KW-1133">Transmembrane helix</keyword>
<comment type="similarity">
    <text evidence="2 10">Belongs to the ABC-4 integral membrane protein family. FtsX subfamily.</text>
</comment>
<gene>
    <name evidence="14" type="ORF">A3D56_04065</name>
</gene>
<dbReference type="InterPro" id="IPR004513">
    <property type="entry name" value="FtsX"/>
</dbReference>
<evidence type="ECO:0000259" key="13">
    <source>
        <dbReference type="Pfam" id="PF18075"/>
    </source>
</evidence>
<evidence type="ECO:0000256" key="7">
    <source>
        <dbReference type="ARBA" id="ARBA00022989"/>
    </source>
</evidence>
<evidence type="ECO:0000256" key="11">
    <source>
        <dbReference type="SAM" id="Phobius"/>
    </source>
</evidence>
<dbReference type="AlphaFoldDB" id="A0A1G2MP44"/>
<evidence type="ECO:0000313" key="14">
    <source>
        <dbReference type="EMBL" id="OHA25670.1"/>
    </source>
</evidence>
<evidence type="ECO:0000313" key="15">
    <source>
        <dbReference type="Proteomes" id="UP000177943"/>
    </source>
</evidence>
<keyword evidence="6 11" id="KW-0812">Transmembrane</keyword>
<dbReference type="PANTHER" id="PTHR47755">
    <property type="entry name" value="CELL DIVISION PROTEIN FTSX"/>
    <property type="match status" value="1"/>
</dbReference>
<proteinExistence type="inferred from homology"/>
<dbReference type="Gene3D" id="3.30.70.3040">
    <property type="match status" value="1"/>
</dbReference>
<feature type="transmembrane region" description="Helical" evidence="11">
    <location>
        <begin position="190"/>
        <end position="211"/>
    </location>
</feature>
<feature type="transmembrane region" description="Helical" evidence="11">
    <location>
        <begin position="21"/>
        <end position="43"/>
    </location>
</feature>
<organism evidence="14 15">
    <name type="scientific">Candidatus Taylorbacteria bacterium RIFCSPHIGHO2_02_FULL_45_35</name>
    <dbReference type="NCBI Taxonomy" id="1802311"/>
    <lineage>
        <taxon>Bacteria</taxon>
        <taxon>Candidatus Tayloriibacteriota</taxon>
    </lineage>
</organism>
<protein>
    <recommendedName>
        <fullName evidence="3 10">Cell division protein FtsX</fullName>
    </recommendedName>
</protein>
<dbReference type="InterPro" id="IPR040690">
    <property type="entry name" value="FtsX_ECD"/>
</dbReference>
<dbReference type="GO" id="GO:0032153">
    <property type="term" value="C:cell division site"/>
    <property type="evidence" value="ECO:0007669"/>
    <property type="project" value="TreeGrafter"/>
</dbReference>
<feature type="transmembrane region" description="Helical" evidence="11">
    <location>
        <begin position="232"/>
        <end position="255"/>
    </location>
</feature>
<name>A0A1G2MP44_9BACT</name>
<dbReference type="InterPro" id="IPR003838">
    <property type="entry name" value="ABC3_permease_C"/>
</dbReference>
<keyword evidence="4 10" id="KW-1003">Cell membrane</keyword>
<evidence type="ECO:0000256" key="4">
    <source>
        <dbReference type="ARBA" id="ARBA00022475"/>
    </source>
</evidence>
<dbReference type="EMBL" id="MHRP01000048">
    <property type="protein sequence ID" value="OHA25670.1"/>
    <property type="molecule type" value="Genomic_DNA"/>
</dbReference>
<dbReference type="Proteomes" id="UP000177943">
    <property type="component" value="Unassembled WGS sequence"/>
</dbReference>
<keyword evidence="5 10" id="KW-0132">Cell division</keyword>
<keyword evidence="8 10" id="KW-0472">Membrane</keyword>
<dbReference type="PANTHER" id="PTHR47755:SF1">
    <property type="entry name" value="CELL DIVISION PROTEIN FTSX"/>
    <property type="match status" value="1"/>
</dbReference>
<dbReference type="PIRSF" id="PIRSF003097">
    <property type="entry name" value="FtsX"/>
    <property type="match status" value="1"/>
</dbReference>
<evidence type="ECO:0000256" key="1">
    <source>
        <dbReference type="ARBA" id="ARBA00004651"/>
    </source>
</evidence>